<evidence type="ECO:0000313" key="2">
    <source>
        <dbReference type="EMBL" id="PED82329.1"/>
    </source>
</evidence>
<dbReference type="Proteomes" id="UP000221020">
    <property type="component" value="Unassembled WGS sequence"/>
</dbReference>
<comment type="caution">
    <text evidence="2">The sequence shown here is derived from an EMBL/GenBank/DDBJ whole genome shotgun (WGS) entry which is preliminary data.</text>
</comment>
<feature type="transmembrane region" description="Helical" evidence="1">
    <location>
        <begin position="24"/>
        <end position="47"/>
    </location>
</feature>
<dbReference type="EMBL" id="NVOR01000037">
    <property type="protein sequence ID" value="PED82329.1"/>
    <property type="molecule type" value="Genomic_DNA"/>
</dbReference>
<gene>
    <name evidence="2" type="ORF">CON65_12445</name>
</gene>
<keyword evidence="1" id="KW-0472">Membrane</keyword>
<keyword evidence="1" id="KW-0812">Transmembrane</keyword>
<protein>
    <submittedName>
        <fullName evidence="2">Uncharacterized protein</fullName>
    </submittedName>
</protein>
<reference evidence="2 3" key="1">
    <citation type="submission" date="2017-09" db="EMBL/GenBank/DDBJ databases">
        <title>Large-scale bioinformatics analysis of Bacillus genomes uncovers conserved roles of natural products in bacterial physiology.</title>
        <authorList>
            <consortium name="Agbiome Team Llc"/>
            <person name="Bleich R.M."/>
            <person name="Grubbs K.J."/>
            <person name="Santa Maria K.C."/>
            <person name="Allen S.E."/>
            <person name="Farag S."/>
            <person name="Shank E.A."/>
            <person name="Bowers A."/>
        </authorList>
    </citation>
    <scope>NUCLEOTIDE SEQUENCE [LARGE SCALE GENOMIC DNA]</scope>
    <source>
        <strain evidence="2 3">AFS092012</strain>
    </source>
</reference>
<evidence type="ECO:0000313" key="3">
    <source>
        <dbReference type="Proteomes" id="UP000221020"/>
    </source>
</evidence>
<accession>A0AA91ZT85</accession>
<sequence>MREKINRNSIDGMKKIKLLDMSRIIPDIVIPIAEYVGMLFLSLFFLIHYDSIMLMDWKIL</sequence>
<name>A0AA91ZT85_9BACI</name>
<dbReference type="AlphaFoldDB" id="A0AA91ZT85"/>
<evidence type="ECO:0000256" key="1">
    <source>
        <dbReference type="SAM" id="Phobius"/>
    </source>
</evidence>
<organism evidence="2 3">
    <name type="scientific">Bacillus pseudomycoides</name>
    <dbReference type="NCBI Taxonomy" id="64104"/>
    <lineage>
        <taxon>Bacteria</taxon>
        <taxon>Bacillati</taxon>
        <taxon>Bacillota</taxon>
        <taxon>Bacilli</taxon>
        <taxon>Bacillales</taxon>
        <taxon>Bacillaceae</taxon>
        <taxon>Bacillus</taxon>
        <taxon>Bacillus cereus group</taxon>
    </lineage>
</organism>
<proteinExistence type="predicted"/>
<keyword evidence="1" id="KW-1133">Transmembrane helix</keyword>